<gene>
    <name evidence="1" type="ORF">CLOSPI_01766</name>
</gene>
<accession>B1C3F0</accession>
<dbReference type="AlphaFoldDB" id="B1C3F0"/>
<evidence type="ECO:0000313" key="1">
    <source>
        <dbReference type="EMBL" id="EDS74184.1"/>
    </source>
</evidence>
<dbReference type="eggNOG" id="COG3328">
    <property type="taxonomic scope" value="Bacteria"/>
</dbReference>
<evidence type="ECO:0000313" key="2">
    <source>
        <dbReference type="Proteomes" id="UP000004910"/>
    </source>
</evidence>
<dbReference type="EMBL" id="ABIK02000014">
    <property type="protein sequence ID" value="EDS74184.1"/>
    <property type="molecule type" value="Genomic_DNA"/>
</dbReference>
<dbReference type="HOGENOM" id="CLU_196606_0_0_9"/>
<reference evidence="1" key="1">
    <citation type="submission" date="2008-02" db="EMBL/GenBank/DDBJ databases">
        <authorList>
            <person name="Fulton L."/>
            <person name="Clifton S."/>
            <person name="Fulton B."/>
            <person name="Xu J."/>
            <person name="Minx P."/>
            <person name="Pepin K.H."/>
            <person name="Johnson M."/>
            <person name="Thiruvilangam P."/>
            <person name="Bhonagiri V."/>
            <person name="Nash W.E."/>
            <person name="Mardis E.R."/>
            <person name="Wilson R.K."/>
        </authorList>
    </citation>
    <scope>NUCLEOTIDE SEQUENCE [LARGE SCALE GENOMIC DNA]</scope>
    <source>
        <strain evidence="1">DSM 1552</strain>
    </source>
</reference>
<protein>
    <submittedName>
        <fullName evidence="1">Transposase, IS256 family</fullName>
    </submittedName>
</protein>
<organism evidence="1 2">
    <name type="scientific">Thomasclavelia spiroformis DSM 1552</name>
    <dbReference type="NCBI Taxonomy" id="428126"/>
    <lineage>
        <taxon>Bacteria</taxon>
        <taxon>Bacillati</taxon>
        <taxon>Bacillota</taxon>
        <taxon>Erysipelotrichia</taxon>
        <taxon>Erysipelotrichales</taxon>
        <taxon>Coprobacillaceae</taxon>
        <taxon>Thomasclavelia</taxon>
    </lineage>
</organism>
<dbReference type="Proteomes" id="UP000004910">
    <property type="component" value="Unassembled WGS sequence"/>
</dbReference>
<sequence length="79" mass="9259">MEMPRIKRNPKKVALAQAILETYNPKSVEDMNNALKDLFGPLFESMLQGEMNNHLGYSSNDKGWYYVKKKYQLNRNFSI</sequence>
<keyword evidence="2" id="KW-1185">Reference proteome</keyword>
<reference evidence="1" key="2">
    <citation type="submission" date="2014-06" db="EMBL/GenBank/DDBJ databases">
        <title>Draft genome sequence of Clostridium spiroforme (DSM 1552).</title>
        <authorList>
            <person name="Sudarsanam P."/>
            <person name="Ley R."/>
            <person name="Guruge J."/>
            <person name="Turnbaugh P.J."/>
            <person name="Mahowald M."/>
            <person name="Liep D."/>
            <person name="Gordon J."/>
        </authorList>
    </citation>
    <scope>NUCLEOTIDE SEQUENCE</scope>
    <source>
        <strain evidence="1">DSM 1552</strain>
    </source>
</reference>
<name>B1C3F0_9FIRM</name>
<comment type="caution">
    <text evidence="1">The sequence shown here is derived from an EMBL/GenBank/DDBJ whole genome shotgun (WGS) entry which is preliminary data.</text>
</comment>
<proteinExistence type="predicted"/>